<dbReference type="KEGG" id="faa:HMPREF0389_01275"/>
<evidence type="ECO:0000313" key="15">
    <source>
        <dbReference type="Proteomes" id="UP000007468"/>
    </source>
</evidence>
<accession>D6GT37</accession>
<dbReference type="AlphaFoldDB" id="D6GT37"/>
<keyword evidence="7 11" id="KW-0812">Transmembrane</keyword>
<comment type="function">
    <text evidence="10">Part of the ABC transporter complex hrt involved in hemin import. Responsible for the translocation of the substrate across the membrane.</text>
</comment>
<proteinExistence type="inferred from homology"/>
<feature type="transmembrane region" description="Helical" evidence="11">
    <location>
        <begin position="363"/>
        <end position="387"/>
    </location>
</feature>
<keyword evidence="15" id="KW-1185">Reference proteome</keyword>
<evidence type="ECO:0000256" key="8">
    <source>
        <dbReference type="ARBA" id="ARBA00022989"/>
    </source>
</evidence>
<feature type="transmembrane region" description="Helical" evidence="11">
    <location>
        <begin position="313"/>
        <end position="343"/>
    </location>
</feature>
<evidence type="ECO:0000256" key="10">
    <source>
        <dbReference type="ARBA" id="ARBA00024973"/>
    </source>
</evidence>
<dbReference type="Pfam" id="PF02687">
    <property type="entry name" value="FtsX"/>
    <property type="match status" value="1"/>
</dbReference>
<sequence length="402" mass="45231">MSKQLNNREIAKKNIENKPVRNYSLMALTGFLCFVLFLSTFLIYSVKNGLHSLSDRMGADIIVVPEGYDSKISGAILRGEPNSFFFERSIFERLQKIEGIEKATPQQYLATLSAGCCSYPIQVIGFDSDTDFLVKPWLEQQVKLPLKQQEVVVGHDVVGDIHSNVKFFNQEFKIKGRLAKTGMGFDTSVFMNFDETVRLAKEYEKILELPISKHEDMISSIMIKVKPDASAQEVSDAIRKEFQGEGVYPLLSKQMMNEVSTAANSLLTYIYTLIVLIWLLALILLLLVYSISIRERKREFAMYRILGATKKKLNHMVLTEVLMINIRGSVVGTGFALAVALLFSSAISKSLNLPFLAPNYVMMFLIFVFTVLIGSLIGPLSASFAIAKMNRQEMAVLLREND</sequence>
<dbReference type="GO" id="GO:0005886">
    <property type="term" value="C:plasma membrane"/>
    <property type="evidence" value="ECO:0007669"/>
    <property type="project" value="UniProtKB-SubCell"/>
</dbReference>
<dbReference type="EMBL" id="CP002390">
    <property type="protein sequence ID" value="EFE28022.1"/>
    <property type="molecule type" value="Genomic_DNA"/>
</dbReference>
<comment type="subunit">
    <text evidence="3">The complex is composed of two ATP-binding proteins (HrtA), two transmembrane proteins (HrtB) and a solute-binding protein.</text>
</comment>
<dbReference type="InterPro" id="IPR025857">
    <property type="entry name" value="MacB_PCD"/>
</dbReference>
<evidence type="ECO:0000313" key="14">
    <source>
        <dbReference type="EMBL" id="EFE28022.1"/>
    </source>
</evidence>
<dbReference type="InterPro" id="IPR003838">
    <property type="entry name" value="ABC3_permease_C"/>
</dbReference>
<gene>
    <name evidence="14" type="ordered locus">HMPREF0389_01275</name>
</gene>
<keyword evidence="8 11" id="KW-1133">Transmembrane helix</keyword>
<evidence type="ECO:0000256" key="9">
    <source>
        <dbReference type="ARBA" id="ARBA00023136"/>
    </source>
</evidence>
<dbReference type="PANTHER" id="PTHR43738:SF1">
    <property type="entry name" value="HEMIN TRANSPORT SYSTEM PERMEASE PROTEIN HRTB-RELATED"/>
    <property type="match status" value="1"/>
</dbReference>
<feature type="transmembrane region" description="Helical" evidence="11">
    <location>
        <begin position="20"/>
        <end position="44"/>
    </location>
</feature>
<dbReference type="RefSeq" id="WP_014263169.1">
    <property type="nucleotide sequence ID" value="NC_016630.1"/>
</dbReference>
<keyword evidence="5" id="KW-0813">Transport</keyword>
<organism evidence="14 15">
    <name type="scientific">Filifactor alocis (strain ATCC 35896 / CCUG 47790 / D40 B5)</name>
    <name type="common">Fusobacterium alocis</name>
    <dbReference type="NCBI Taxonomy" id="546269"/>
    <lineage>
        <taxon>Bacteria</taxon>
        <taxon>Bacillati</taxon>
        <taxon>Bacillota</taxon>
        <taxon>Clostridia</taxon>
        <taxon>Peptostreptococcales</taxon>
        <taxon>Filifactoraceae</taxon>
        <taxon>Filifactor</taxon>
    </lineage>
</organism>
<dbReference type="InterPro" id="IPR051125">
    <property type="entry name" value="ABC-4/HrtB_transporter"/>
</dbReference>
<evidence type="ECO:0000259" key="13">
    <source>
        <dbReference type="Pfam" id="PF12704"/>
    </source>
</evidence>
<keyword evidence="9 11" id="KW-0472">Membrane</keyword>
<dbReference type="STRING" id="546269.HMPREF0389_01275"/>
<evidence type="ECO:0000256" key="6">
    <source>
        <dbReference type="ARBA" id="ARBA00022475"/>
    </source>
</evidence>
<dbReference type="OrthoDB" id="6313at2"/>
<dbReference type="eggNOG" id="COG0577">
    <property type="taxonomic scope" value="Bacteria"/>
</dbReference>
<feature type="transmembrane region" description="Helical" evidence="11">
    <location>
        <begin position="269"/>
        <end position="292"/>
    </location>
</feature>
<dbReference type="PATRIC" id="fig|546269.5.peg.1729"/>
<evidence type="ECO:0000256" key="11">
    <source>
        <dbReference type="SAM" id="Phobius"/>
    </source>
</evidence>
<feature type="domain" description="MacB-like periplasmic core" evidence="13">
    <location>
        <begin position="40"/>
        <end position="240"/>
    </location>
</feature>
<dbReference type="PANTHER" id="PTHR43738">
    <property type="entry name" value="ABC TRANSPORTER, MEMBRANE PROTEIN"/>
    <property type="match status" value="1"/>
</dbReference>
<reference evidence="15" key="1">
    <citation type="submission" date="2010-12" db="EMBL/GenBank/DDBJ databases">
        <title>The genome sequence of Filifactor alocis strain ATCC 35896.</title>
        <authorList>
            <consortium name="The Broad Institute Genome Sequencing Platform"/>
            <person name="Ward D."/>
            <person name="Earl A."/>
            <person name="Feldgarden M."/>
            <person name="Young S.K."/>
            <person name="Gargeya S."/>
            <person name="Zeng Q."/>
            <person name="Alvarado L."/>
            <person name="Berlin A."/>
            <person name="Bochicchio J."/>
            <person name="Chapman S.B."/>
            <person name="Chen Z."/>
            <person name="Freedman E."/>
            <person name="Gellesch M."/>
            <person name="Goldberg J."/>
            <person name="Griggs A."/>
            <person name="Gujja S."/>
            <person name="Heilman E."/>
            <person name="Heiman D."/>
            <person name="Howarth C."/>
            <person name="Mehta T."/>
            <person name="Neiman D."/>
            <person name="Pearson M."/>
            <person name="Roberts A."/>
            <person name="Saif S."/>
            <person name="Shea T."/>
            <person name="Shenoy N."/>
            <person name="Sisk P."/>
            <person name="Stolte C."/>
            <person name="Sykes S."/>
            <person name="White J."/>
            <person name="Yandava C."/>
            <person name="Izard J."/>
            <person name="Blanton J.M."/>
            <person name="Baranova O.V."/>
            <person name="Tanner A.C."/>
            <person name="Dewhirst F.E."/>
            <person name="Haas B."/>
            <person name="Nusbaum C."/>
            <person name="Birren B."/>
        </authorList>
    </citation>
    <scope>NUCLEOTIDE SEQUENCE [LARGE SCALE GENOMIC DNA]</scope>
    <source>
        <strain evidence="15">ATCC 35896 / D40 B5</strain>
    </source>
</reference>
<comment type="subcellular location">
    <subcellularLocation>
        <location evidence="1">Cell membrane</location>
        <topology evidence="1">Multi-pass membrane protein</topology>
    </subcellularLocation>
</comment>
<evidence type="ECO:0000259" key="12">
    <source>
        <dbReference type="Pfam" id="PF02687"/>
    </source>
</evidence>
<feature type="domain" description="ABC3 transporter permease C-terminal" evidence="12">
    <location>
        <begin position="272"/>
        <end position="386"/>
    </location>
</feature>
<dbReference type="Proteomes" id="UP000007468">
    <property type="component" value="Chromosome"/>
</dbReference>
<evidence type="ECO:0000256" key="7">
    <source>
        <dbReference type="ARBA" id="ARBA00022692"/>
    </source>
</evidence>
<evidence type="ECO:0000256" key="4">
    <source>
        <dbReference type="ARBA" id="ARBA00016962"/>
    </source>
</evidence>
<evidence type="ECO:0000256" key="5">
    <source>
        <dbReference type="ARBA" id="ARBA00022448"/>
    </source>
</evidence>
<name>D6GT37_FILAD</name>
<protein>
    <recommendedName>
        <fullName evidence="4">Putative hemin transport system permease protein HrtB</fullName>
    </recommendedName>
</protein>
<dbReference type="Pfam" id="PF12704">
    <property type="entry name" value="MacB_PCD"/>
    <property type="match status" value="1"/>
</dbReference>
<evidence type="ECO:0000256" key="1">
    <source>
        <dbReference type="ARBA" id="ARBA00004651"/>
    </source>
</evidence>
<comment type="similarity">
    <text evidence="2">Belongs to the ABC-4 integral membrane protein family. HrtB subfamily.</text>
</comment>
<evidence type="ECO:0000256" key="2">
    <source>
        <dbReference type="ARBA" id="ARBA00008697"/>
    </source>
</evidence>
<keyword evidence="6" id="KW-1003">Cell membrane</keyword>
<evidence type="ECO:0000256" key="3">
    <source>
        <dbReference type="ARBA" id="ARBA00011131"/>
    </source>
</evidence>